<proteinExistence type="predicted"/>
<sequence>MFRKYRRRPERSRTSCAIWAPHWRADHQTTARSPDVPARGDRGGGFYEYFYCSLTNTTLAHPYIRELAMQNCENFISMVYKNTPLQTYTRETPRARRIMLKVTEEKLISTIVFIVLLYFC</sequence>
<comment type="caution">
    <text evidence="1">The sequence shown here is derived from an EMBL/GenBank/DDBJ whole genome shotgun (WGS) entry which is preliminary data.</text>
</comment>
<dbReference type="Proteomes" id="UP001497472">
    <property type="component" value="Unassembled WGS sequence"/>
</dbReference>
<keyword evidence="2" id="KW-1185">Reference proteome</keyword>
<organism evidence="1 2">
    <name type="scientific">Leptosia nina</name>
    <dbReference type="NCBI Taxonomy" id="320188"/>
    <lineage>
        <taxon>Eukaryota</taxon>
        <taxon>Metazoa</taxon>
        <taxon>Ecdysozoa</taxon>
        <taxon>Arthropoda</taxon>
        <taxon>Hexapoda</taxon>
        <taxon>Insecta</taxon>
        <taxon>Pterygota</taxon>
        <taxon>Neoptera</taxon>
        <taxon>Endopterygota</taxon>
        <taxon>Lepidoptera</taxon>
        <taxon>Glossata</taxon>
        <taxon>Ditrysia</taxon>
        <taxon>Papilionoidea</taxon>
        <taxon>Pieridae</taxon>
        <taxon>Pierinae</taxon>
        <taxon>Leptosia</taxon>
    </lineage>
</organism>
<dbReference type="AlphaFoldDB" id="A0AAV1J4L9"/>
<reference evidence="1 2" key="1">
    <citation type="submission" date="2023-11" db="EMBL/GenBank/DDBJ databases">
        <authorList>
            <person name="Okamura Y."/>
        </authorList>
    </citation>
    <scope>NUCLEOTIDE SEQUENCE [LARGE SCALE GENOMIC DNA]</scope>
</reference>
<protein>
    <submittedName>
        <fullName evidence="1">Uncharacterized protein</fullName>
    </submittedName>
</protein>
<name>A0AAV1J4L9_9NEOP</name>
<dbReference type="EMBL" id="CAVLEF010000005">
    <property type="protein sequence ID" value="CAK1543998.1"/>
    <property type="molecule type" value="Genomic_DNA"/>
</dbReference>
<evidence type="ECO:0000313" key="1">
    <source>
        <dbReference type="EMBL" id="CAK1543998.1"/>
    </source>
</evidence>
<evidence type="ECO:0000313" key="2">
    <source>
        <dbReference type="Proteomes" id="UP001497472"/>
    </source>
</evidence>
<accession>A0AAV1J4L9</accession>
<gene>
    <name evidence="1" type="ORF">LNINA_LOCUS3780</name>
</gene>